<accession>E6PCU8</accession>
<dbReference type="PANTHER" id="PTHR43711">
    <property type="entry name" value="TWO-COMPONENT HISTIDINE KINASE"/>
    <property type="match status" value="1"/>
</dbReference>
<dbReference type="EMBL" id="CABL01000001">
    <property type="protein sequence ID" value="CBH74282.1"/>
    <property type="molecule type" value="Genomic_DNA"/>
</dbReference>
<keyword evidence="7" id="KW-0472">Membrane</keyword>
<keyword evidence="7" id="KW-1133">Transmembrane helix</keyword>
<evidence type="ECO:0000256" key="2">
    <source>
        <dbReference type="ARBA" id="ARBA00012438"/>
    </source>
</evidence>
<name>E6PCU8_9ZZZZ</name>
<comment type="catalytic activity">
    <reaction evidence="1">
        <text>ATP + protein L-histidine = ADP + protein N-phospho-L-histidine.</text>
        <dbReference type="EC" id="2.7.13.3"/>
    </reaction>
</comment>
<dbReference type="InterPro" id="IPR036097">
    <property type="entry name" value="HisK_dim/P_sf"/>
</dbReference>
<evidence type="ECO:0000259" key="8">
    <source>
        <dbReference type="PROSITE" id="PS50109"/>
    </source>
</evidence>
<proteinExistence type="predicted"/>
<comment type="caution">
    <text evidence="9">The sequence shown here is derived from an EMBL/GenBank/DDBJ whole genome shotgun (WGS) entry which is preliminary data.</text>
</comment>
<dbReference type="InterPro" id="IPR036890">
    <property type="entry name" value="HATPase_C_sf"/>
</dbReference>
<evidence type="ECO:0000256" key="3">
    <source>
        <dbReference type="ARBA" id="ARBA00022553"/>
    </source>
</evidence>
<dbReference type="SMART" id="SM00388">
    <property type="entry name" value="HisKA"/>
    <property type="match status" value="1"/>
</dbReference>
<feature type="domain" description="Histidine kinase" evidence="8">
    <location>
        <begin position="301"/>
        <end position="515"/>
    </location>
</feature>
<dbReference type="PRINTS" id="PR00344">
    <property type="entry name" value="BCTRLSENSOR"/>
</dbReference>
<organism evidence="9">
    <name type="scientific">mine drainage metagenome</name>
    <dbReference type="NCBI Taxonomy" id="410659"/>
    <lineage>
        <taxon>unclassified sequences</taxon>
        <taxon>metagenomes</taxon>
        <taxon>ecological metagenomes</taxon>
    </lineage>
</organism>
<reference evidence="9" key="1">
    <citation type="submission" date="2009-10" db="EMBL/GenBank/DDBJ databases">
        <title>Diversity of trophic interactions inside an arsenic-rich microbial ecosystem.</title>
        <authorList>
            <person name="Bertin P.N."/>
            <person name="Heinrich-Salmeron A."/>
            <person name="Pelletier E."/>
            <person name="Goulhen-Chollet F."/>
            <person name="Arsene-Ploetze F."/>
            <person name="Gallien S."/>
            <person name="Calteau A."/>
            <person name="Vallenet D."/>
            <person name="Casiot C."/>
            <person name="Chane-Woon-Ming B."/>
            <person name="Giloteaux L."/>
            <person name="Barakat M."/>
            <person name="Bonnefoy V."/>
            <person name="Bruneel O."/>
            <person name="Chandler M."/>
            <person name="Cleiss J."/>
            <person name="Duran R."/>
            <person name="Elbaz-Poulichet F."/>
            <person name="Fonknechten N."/>
            <person name="Lauga B."/>
            <person name="Mornico D."/>
            <person name="Ortet P."/>
            <person name="Schaeffer C."/>
            <person name="Siguier P."/>
            <person name="Alexander Thil Smith A."/>
            <person name="Van Dorsselaer A."/>
            <person name="Weissenbach J."/>
            <person name="Medigue C."/>
            <person name="Le Paslier D."/>
        </authorList>
    </citation>
    <scope>NUCLEOTIDE SEQUENCE</scope>
</reference>
<evidence type="ECO:0000256" key="1">
    <source>
        <dbReference type="ARBA" id="ARBA00000085"/>
    </source>
</evidence>
<dbReference type="CDD" id="cd00075">
    <property type="entry name" value="HATPase"/>
    <property type="match status" value="1"/>
</dbReference>
<keyword evidence="6" id="KW-0902">Two-component regulatory system</keyword>
<dbReference type="EC" id="2.7.13.3" evidence="2"/>
<feature type="transmembrane region" description="Helical" evidence="7">
    <location>
        <begin position="80"/>
        <end position="98"/>
    </location>
</feature>
<dbReference type="SUPFAM" id="SSF55874">
    <property type="entry name" value="ATPase domain of HSP90 chaperone/DNA topoisomerase II/histidine kinase"/>
    <property type="match status" value="1"/>
</dbReference>
<dbReference type="Gene3D" id="3.30.565.10">
    <property type="entry name" value="Histidine kinase-like ATPase, C-terminal domain"/>
    <property type="match status" value="1"/>
</dbReference>
<dbReference type="InterPro" id="IPR003661">
    <property type="entry name" value="HisK_dim/P_dom"/>
</dbReference>
<evidence type="ECO:0000256" key="6">
    <source>
        <dbReference type="ARBA" id="ARBA00023012"/>
    </source>
</evidence>
<dbReference type="InterPro" id="IPR050736">
    <property type="entry name" value="Sensor_HK_Regulatory"/>
</dbReference>
<evidence type="ECO:0000256" key="7">
    <source>
        <dbReference type="SAM" id="Phobius"/>
    </source>
</evidence>
<dbReference type="GO" id="GO:0000155">
    <property type="term" value="F:phosphorelay sensor kinase activity"/>
    <property type="evidence" value="ECO:0007669"/>
    <property type="project" value="InterPro"/>
</dbReference>
<keyword evidence="5" id="KW-0418">Kinase</keyword>
<evidence type="ECO:0000256" key="5">
    <source>
        <dbReference type="ARBA" id="ARBA00022777"/>
    </source>
</evidence>
<dbReference type="CDD" id="cd00082">
    <property type="entry name" value="HisKA"/>
    <property type="match status" value="1"/>
</dbReference>
<dbReference type="Gene3D" id="1.10.287.130">
    <property type="match status" value="1"/>
</dbReference>
<dbReference type="PANTHER" id="PTHR43711:SF1">
    <property type="entry name" value="HISTIDINE KINASE 1"/>
    <property type="match status" value="1"/>
</dbReference>
<protein>
    <recommendedName>
        <fullName evidence="2">histidine kinase</fullName>
        <ecNumber evidence="2">2.7.13.3</ecNumber>
    </recommendedName>
</protein>
<dbReference type="AlphaFoldDB" id="E6PCU8"/>
<keyword evidence="7" id="KW-0812">Transmembrane</keyword>
<dbReference type="PROSITE" id="PS50109">
    <property type="entry name" value="HIS_KIN"/>
    <property type="match status" value="1"/>
</dbReference>
<dbReference type="InterPro" id="IPR005467">
    <property type="entry name" value="His_kinase_dom"/>
</dbReference>
<dbReference type="InterPro" id="IPR004358">
    <property type="entry name" value="Sig_transdc_His_kin-like_C"/>
</dbReference>
<evidence type="ECO:0000256" key="4">
    <source>
        <dbReference type="ARBA" id="ARBA00022679"/>
    </source>
</evidence>
<keyword evidence="3" id="KW-0597">Phosphoprotein</keyword>
<dbReference type="InterPro" id="IPR003594">
    <property type="entry name" value="HATPase_dom"/>
</dbReference>
<sequence>MLPALPALCYLLIVAVWLLDLLTPQLFIASILLNIPIALSSLALTRRLTVGLVVAAELANAFAAYLNAQHDHGRFDTIALGDRALLAASFLLVGFLAVKTQGLGRSAGLSEARAEQVQRERGLRLAMERIRESLNPELVRRTTLHQSLDLFAAERGLLVPDIAASDDWYFAIAATAHVENRRDALPSELRSLIAKRLDTARPLDDADVVARFALETLGARYGAIAPGAGGSTAESRLLLLRDDRPWTRDETRYLQSYFERCSNALAQAELFVQNIEQSAELAHRNQQAEERSGVIRDLVYALAHDLRTPLAASDVTMRQAERGAFGSLPEAYRKVLLASLESNAESQRLVETLLTVARYESGDIVTLDEPIDLFLVAQSVRDELSPMAGERSVRIEVSGDSSVVLGDAHELRRAMTNLTANAVAASPSAGTVDVTVESKGDRSRATVEDHGYGIAPEERGALFQRFGVGRRRRGSGTGLGLYVVRLIVEKHGGVVWYEPRERGGSRFVIEIPVGETIADGTPQ</sequence>
<dbReference type="Pfam" id="PF02518">
    <property type="entry name" value="HATPase_c"/>
    <property type="match status" value="1"/>
</dbReference>
<dbReference type="SUPFAM" id="SSF47384">
    <property type="entry name" value="Homodimeric domain of signal transducing histidine kinase"/>
    <property type="match status" value="1"/>
</dbReference>
<evidence type="ECO:0000313" key="9">
    <source>
        <dbReference type="EMBL" id="CBH74282.1"/>
    </source>
</evidence>
<feature type="transmembrane region" description="Helical" evidence="7">
    <location>
        <begin position="7"/>
        <end position="28"/>
    </location>
</feature>
<dbReference type="SMART" id="SM00387">
    <property type="entry name" value="HATPase_c"/>
    <property type="match status" value="1"/>
</dbReference>
<feature type="transmembrane region" description="Helical" evidence="7">
    <location>
        <begin position="48"/>
        <end position="68"/>
    </location>
</feature>
<gene>
    <name evidence="9" type="ORF">CARN1_2169</name>
</gene>
<keyword evidence="4 9" id="KW-0808">Transferase</keyword>